<dbReference type="PIRSF" id="PIRSF035905">
    <property type="entry name" value="UCP035905_mp"/>
    <property type="match status" value="1"/>
</dbReference>
<evidence type="ECO:0000256" key="1">
    <source>
        <dbReference type="SAM" id="Phobius"/>
    </source>
</evidence>
<dbReference type="RefSeq" id="WP_066761147.1">
    <property type="nucleotide sequence ID" value="NZ_BMIO01000005.1"/>
</dbReference>
<proteinExistence type="predicted"/>
<feature type="transmembrane region" description="Helical" evidence="1">
    <location>
        <begin position="727"/>
        <end position="744"/>
    </location>
</feature>
<dbReference type="EMBL" id="BMIO01000005">
    <property type="protein sequence ID" value="GGD45391.1"/>
    <property type="molecule type" value="Genomic_DNA"/>
</dbReference>
<feature type="transmembrane region" description="Helical" evidence="1">
    <location>
        <begin position="247"/>
        <end position="266"/>
    </location>
</feature>
<feature type="transmembrane region" description="Helical" evidence="1">
    <location>
        <begin position="794"/>
        <end position="812"/>
    </location>
</feature>
<feature type="transmembrane region" description="Helical" evidence="1">
    <location>
        <begin position="399"/>
        <end position="416"/>
    </location>
</feature>
<feature type="transmembrane region" description="Helical" evidence="1">
    <location>
        <begin position="222"/>
        <end position="241"/>
    </location>
</feature>
<feature type="transmembrane region" description="Helical" evidence="1">
    <location>
        <begin position="112"/>
        <end position="132"/>
    </location>
</feature>
<evidence type="ECO:0000313" key="3">
    <source>
        <dbReference type="Proteomes" id="UP000598997"/>
    </source>
</evidence>
<feature type="transmembrane region" description="Helical" evidence="1">
    <location>
        <begin position="572"/>
        <end position="590"/>
    </location>
</feature>
<accession>A0A917DKR5</accession>
<keyword evidence="1" id="KW-0472">Membrane</keyword>
<keyword evidence="1" id="KW-0812">Transmembrane</keyword>
<feature type="transmembrane region" description="Helical" evidence="1">
    <location>
        <begin position="696"/>
        <end position="715"/>
    </location>
</feature>
<gene>
    <name evidence="2" type="ORF">GCM10010989_19430</name>
</gene>
<organism evidence="2 3">
    <name type="scientific">Croceicoccus pelagius</name>
    <dbReference type="NCBI Taxonomy" id="1703341"/>
    <lineage>
        <taxon>Bacteria</taxon>
        <taxon>Pseudomonadati</taxon>
        <taxon>Pseudomonadota</taxon>
        <taxon>Alphaproteobacteria</taxon>
        <taxon>Sphingomonadales</taxon>
        <taxon>Erythrobacteraceae</taxon>
        <taxon>Croceicoccus</taxon>
    </lineage>
</organism>
<feature type="transmembrane region" description="Helical" evidence="1">
    <location>
        <begin position="144"/>
        <end position="161"/>
    </location>
</feature>
<feature type="transmembrane region" description="Helical" evidence="1">
    <location>
        <begin position="506"/>
        <end position="524"/>
    </location>
</feature>
<dbReference type="Pfam" id="PF10101">
    <property type="entry name" value="DUF2339"/>
    <property type="match status" value="1"/>
</dbReference>
<feature type="transmembrane region" description="Helical" evidence="1">
    <location>
        <begin position="297"/>
        <end position="318"/>
    </location>
</feature>
<feature type="transmembrane region" description="Helical" evidence="1">
    <location>
        <begin position="629"/>
        <end position="651"/>
    </location>
</feature>
<feature type="transmembrane region" description="Helical" evidence="1">
    <location>
        <begin position="273"/>
        <end position="291"/>
    </location>
</feature>
<dbReference type="InterPro" id="IPR014600">
    <property type="entry name" value="UCP035905_mem"/>
</dbReference>
<feature type="transmembrane region" description="Helical" evidence="1">
    <location>
        <begin position="764"/>
        <end position="782"/>
    </location>
</feature>
<reference evidence="2 3" key="1">
    <citation type="journal article" date="2014" name="Int. J. Syst. Evol. Microbiol.">
        <title>Complete genome sequence of Corynebacterium casei LMG S-19264T (=DSM 44701T), isolated from a smear-ripened cheese.</title>
        <authorList>
            <consortium name="US DOE Joint Genome Institute (JGI-PGF)"/>
            <person name="Walter F."/>
            <person name="Albersmeier A."/>
            <person name="Kalinowski J."/>
            <person name="Ruckert C."/>
        </authorList>
    </citation>
    <scope>NUCLEOTIDE SEQUENCE [LARGE SCALE GENOMIC DNA]</scope>
    <source>
        <strain evidence="2 3">CGMCC 1.15358</strain>
    </source>
</reference>
<dbReference type="PANTHER" id="PTHR38434">
    <property type="entry name" value="BLL2549 PROTEIN"/>
    <property type="match status" value="1"/>
</dbReference>
<feature type="transmembrane region" description="Helical" evidence="1">
    <location>
        <begin position="349"/>
        <end position="368"/>
    </location>
</feature>
<dbReference type="AlphaFoldDB" id="A0A917DKR5"/>
<dbReference type="InterPro" id="IPR019286">
    <property type="entry name" value="DUF2339_TM"/>
</dbReference>
<feature type="transmembrane region" description="Helical" evidence="1">
    <location>
        <begin position="483"/>
        <end position="500"/>
    </location>
</feature>
<evidence type="ECO:0008006" key="4">
    <source>
        <dbReference type="Google" id="ProtNLM"/>
    </source>
</evidence>
<protein>
    <recommendedName>
        <fullName evidence="4">DUF2339 domain-containing protein</fullName>
    </recommendedName>
</protein>
<keyword evidence="3" id="KW-1185">Reference proteome</keyword>
<feature type="transmembrane region" description="Helical" evidence="1">
    <location>
        <begin position="531"/>
        <end position="552"/>
    </location>
</feature>
<feature type="transmembrane region" description="Helical" evidence="1">
    <location>
        <begin position="663"/>
        <end position="684"/>
    </location>
</feature>
<feature type="transmembrane region" description="Helical" evidence="1">
    <location>
        <begin position="428"/>
        <end position="447"/>
    </location>
</feature>
<keyword evidence="1" id="KW-1133">Transmembrane helix</keyword>
<feature type="transmembrane region" description="Helical" evidence="1">
    <location>
        <begin position="818"/>
        <end position="835"/>
    </location>
</feature>
<evidence type="ECO:0000313" key="2">
    <source>
        <dbReference type="EMBL" id="GGD45391.1"/>
    </source>
</evidence>
<feature type="transmembrane region" description="Helical" evidence="1">
    <location>
        <begin position="597"/>
        <end position="617"/>
    </location>
</feature>
<comment type="caution">
    <text evidence="2">The sequence shown here is derived from an EMBL/GenBank/DDBJ whole genome shotgun (WGS) entry which is preliminary data.</text>
</comment>
<dbReference type="PANTHER" id="PTHR38434:SF1">
    <property type="entry name" value="BLL2549 PROTEIN"/>
    <property type="match status" value="1"/>
</dbReference>
<dbReference type="OrthoDB" id="5422830at2"/>
<name>A0A917DKR5_9SPHN</name>
<dbReference type="Proteomes" id="UP000598997">
    <property type="component" value="Unassembled WGS sequence"/>
</dbReference>
<sequence>MEWIVIIGLAVALYQLWRRVERLEERLSMQEMLGRRPIVPVEETSAPVAEPVAEQSAPPEPAVASAVPRVKRAVARVTGAATAIAAPSATDDAPREKAGIAFNFEDLFGRQLPIWAGGITLAIAGFFLVMYAIELGLLSPAVRVLLGFVFGGLLIGGAFVAEKMEERIADIRVPQALAGAGIATLYACFYLAGTGYGLIGAGFAFAGLAAVTAGAIYLSFRFGLPCAVLGLLGGFAAPMMVSAEESNLPILSIYLALVSAGLVLTGNRQQRPWLGAAAMGGGLLWGLLLLYSQDLTFADQLFVGFYLIGVGAVLPTALGEVPFRHWLRAGAGAFAALQMAILIDQGGYSLLAWGLYVLLGGALAFLAWKKPDLRDPQALAAAIAVFMLAFWPNPEEAEFALIGAAMAAIFAVVPLFHIWRGERFRADVVQVACFAPGLALAATWQYGDVFHDFLPVLGAVSLALAALPALAASRLAPDEGWKVWLLETLAAMTTVVAFSQVLHDDWGAIACATAAIGFALGLPGRVAAARTFAVVAAVFAVFPLIAWFDSGLDAIAGEPFYLSDLERWDDTLRYLVPGALAFLVLAWRQAGIGSRHVVRGLAALGGAGAVIALHSFYKLGFAIEGYTRFMNYGLAERTGWEALLVAAAFALTQVQGRFGAARAAAIAMLGAALAHFGWFTLLWHNPLWNAQAVGPVPVANLALAAYTVAVAALAVLKPLGNAAWRRAADIAIMALLPLLAITLLRQGFSGPILTAVPMGQGEDLLRSLAGIVLAIGYLLWGARAEDRTWRIGSLVLMILAVGKVFIVDAAVLDGLARIGSFLALGFSLIGIGWFYSRILSRPKPEGATPQPSAG</sequence>
<feature type="transmembrane region" description="Helical" evidence="1">
    <location>
        <begin position="453"/>
        <end position="471"/>
    </location>
</feature>